<dbReference type="PROSITE" id="PS50893">
    <property type="entry name" value="ABC_TRANSPORTER_2"/>
    <property type="match status" value="1"/>
</dbReference>
<evidence type="ECO:0000256" key="3">
    <source>
        <dbReference type="ARBA" id="ARBA00022840"/>
    </source>
</evidence>
<dbReference type="GO" id="GO:0005524">
    <property type="term" value="F:ATP binding"/>
    <property type="evidence" value="ECO:0007669"/>
    <property type="project" value="UniProtKB-KW"/>
</dbReference>
<dbReference type="AlphaFoldDB" id="A0A9W9MRY0"/>
<name>A0A9W9MRY0_9EURO</name>
<evidence type="ECO:0000259" key="4">
    <source>
        <dbReference type="PROSITE" id="PS50893"/>
    </source>
</evidence>
<dbReference type="GO" id="GO:0016887">
    <property type="term" value="F:ATP hydrolysis activity"/>
    <property type="evidence" value="ECO:0007669"/>
    <property type="project" value="InterPro"/>
</dbReference>
<dbReference type="PROSITE" id="PS00211">
    <property type="entry name" value="ABC_TRANSPORTER_1"/>
    <property type="match status" value="1"/>
</dbReference>
<dbReference type="Proteomes" id="UP001150879">
    <property type="component" value="Unassembled WGS sequence"/>
</dbReference>
<dbReference type="PANTHER" id="PTHR24223:SF399">
    <property type="entry name" value="ABC TRANSPORTER ATNG"/>
    <property type="match status" value="1"/>
</dbReference>
<dbReference type="GO" id="GO:0016020">
    <property type="term" value="C:membrane"/>
    <property type="evidence" value="ECO:0007669"/>
    <property type="project" value="UniProtKB-SubCell"/>
</dbReference>
<comment type="subcellular location">
    <subcellularLocation>
        <location evidence="1">Membrane</location>
        <topology evidence="1">Multi-pass membrane protein</topology>
    </subcellularLocation>
</comment>
<organism evidence="5 6">
    <name type="scientific">Penicillium cf. griseofulvum</name>
    <dbReference type="NCBI Taxonomy" id="2972120"/>
    <lineage>
        <taxon>Eukaryota</taxon>
        <taxon>Fungi</taxon>
        <taxon>Dikarya</taxon>
        <taxon>Ascomycota</taxon>
        <taxon>Pezizomycotina</taxon>
        <taxon>Eurotiomycetes</taxon>
        <taxon>Eurotiomycetidae</taxon>
        <taxon>Eurotiales</taxon>
        <taxon>Aspergillaceae</taxon>
        <taxon>Penicillium</taxon>
    </lineage>
</organism>
<protein>
    <recommendedName>
        <fullName evidence="4">ABC transporter domain-containing protein</fullName>
    </recommendedName>
</protein>
<evidence type="ECO:0000313" key="6">
    <source>
        <dbReference type="Proteomes" id="UP001150879"/>
    </source>
</evidence>
<evidence type="ECO:0000313" key="5">
    <source>
        <dbReference type="EMBL" id="KAJ5206334.1"/>
    </source>
</evidence>
<feature type="domain" description="ABC transporter" evidence="4">
    <location>
        <begin position="7"/>
        <end position="190"/>
    </location>
</feature>
<dbReference type="EMBL" id="JAPQKP010000002">
    <property type="protein sequence ID" value="KAJ5206334.1"/>
    <property type="molecule type" value="Genomic_DNA"/>
</dbReference>
<comment type="caution">
    <text evidence="5">The sequence shown here is derived from an EMBL/GenBank/DDBJ whole genome shotgun (WGS) entry which is preliminary data.</text>
</comment>
<dbReference type="InterPro" id="IPR003439">
    <property type="entry name" value="ABC_transporter-like_ATP-bd"/>
</dbReference>
<dbReference type="PANTHER" id="PTHR24223">
    <property type="entry name" value="ATP-BINDING CASSETTE SUB-FAMILY C"/>
    <property type="match status" value="1"/>
</dbReference>
<dbReference type="Pfam" id="PF00005">
    <property type="entry name" value="ABC_tran"/>
    <property type="match status" value="1"/>
</dbReference>
<evidence type="ECO:0000256" key="2">
    <source>
        <dbReference type="ARBA" id="ARBA00022741"/>
    </source>
</evidence>
<dbReference type="InterPro" id="IPR027417">
    <property type="entry name" value="P-loop_NTPase"/>
</dbReference>
<reference evidence="5" key="1">
    <citation type="submission" date="2022-11" db="EMBL/GenBank/DDBJ databases">
        <authorList>
            <person name="Petersen C."/>
        </authorList>
    </citation>
    <scope>NUCLEOTIDE SEQUENCE</scope>
    <source>
        <strain evidence="5">IBT 16849</strain>
    </source>
</reference>
<dbReference type="GO" id="GO:0042626">
    <property type="term" value="F:ATPase-coupled transmembrane transporter activity"/>
    <property type="evidence" value="ECO:0007669"/>
    <property type="project" value="TreeGrafter"/>
</dbReference>
<proteinExistence type="predicted"/>
<dbReference type="SUPFAM" id="SSF52540">
    <property type="entry name" value="P-loop containing nucleoside triphosphate hydrolases"/>
    <property type="match status" value="1"/>
</dbReference>
<dbReference type="InterPro" id="IPR017871">
    <property type="entry name" value="ABC_transporter-like_CS"/>
</dbReference>
<keyword evidence="3" id="KW-0067">ATP-binding</keyword>
<reference evidence="5" key="2">
    <citation type="journal article" date="2023" name="IMA Fungus">
        <title>Comparative genomic study of the Penicillium genus elucidates a diverse pangenome and 15 lateral gene transfer events.</title>
        <authorList>
            <person name="Petersen C."/>
            <person name="Sorensen T."/>
            <person name="Nielsen M.R."/>
            <person name="Sondergaard T.E."/>
            <person name="Sorensen J.L."/>
            <person name="Fitzpatrick D.A."/>
            <person name="Frisvad J.C."/>
            <person name="Nielsen K.L."/>
        </authorList>
    </citation>
    <scope>NUCLEOTIDE SEQUENCE</scope>
    <source>
        <strain evidence="5">IBT 16849</strain>
    </source>
</reference>
<accession>A0A9W9MRY0</accession>
<keyword evidence="6" id="KW-1185">Reference proteome</keyword>
<keyword evidence="2" id="KW-0547">Nucleotide-binding</keyword>
<evidence type="ECO:0000256" key="1">
    <source>
        <dbReference type="ARBA" id="ARBA00004141"/>
    </source>
</evidence>
<gene>
    <name evidence="5" type="ORF">N7472_002782</name>
</gene>
<sequence>MATITIPRLCVVGFSIVQPFLIGKVVSILQQTDSLSQDMGYGLIGVTAVVFNGITLRATEKRINFTASIKKMAAGDKISVGSKGSKLSGGQRQRIAIARAVYTRKRIACFDDILSGLDNTTARHVFNNVFGPAGLLPRLGSTVFLATHTVHHLPQADLIIVLRKNGQVVKQGSYTEIVQIDQSEGSDKVAEPSDHITVSVSTPSTDAHRPTIDLAIYKYYFSTLGWFRISALLLFLVTKADRSWAAKVIDTGDSKGTDGRSDLCQTKR</sequence>
<dbReference type="InterPro" id="IPR050173">
    <property type="entry name" value="ABC_transporter_C-like"/>
</dbReference>
<dbReference type="Gene3D" id="3.40.50.300">
    <property type="entry name" value="P-loop containing nucleotide triphosphate hydrolases"/>
    <property type="match status" value="1"/>
</dbReference>